<dbReference type="RefSeq" id="WP_133560939.1">
    <property type="nucleotide sequence ID" value="NZ_SNZA01000002.1"/>
</dbReference>
<keyword evidence="4" id="KW-1185">Reference proteome</keyword>
<gene>
    <name evidence="3" type="ORF">C8D85_1348</name>
</gene>
<proteinExistence type="predicted"/>
<dbReference type="InterPro" id="IPR009936">
    <property type="entry name" value="DUF1468"/>
</dbReference>
<feature type="transmembrane region" description="Helical" evidence="1">
    <location>
        <begin position="124"/>
        <end position="144"/>
    </location>
</feature>
<feature type="transmembrane region" description="Helical" evidence="1">
    <location>
        <begin position="74"/>
        <end position="94"/>
    </location>
</feature>
<organism evidence="3 4">
    <name type="scientific">Marinomonas communis</name>
    <dbReference type="NCBI Taxonomy" id="28254"/>
    <lineage>
        <taxon>Bacteria</taxon>
        <taxon>Pseudomonadati</taxon>
        <taxon>Pseudomonadota</taxon>
        <taxon>Gammaproteobacteria</taxon>
        <taxon>Oceanospirillales</taxon>
        <taxon>Oceanospirillaceae</taxon>
        <taxon>Marinomonas</taxon>
    </lineage>
</organism>
<feature type="transmembrane region" description="Helical" evidence="1">
    <location>
        <begin position="100"/>
        <end position="117"/>
    </location>
</feature>
<feature type="transmembrane region" description="Helical" evidence="1">
    <location>
        <begin position="12"/>
        <end position="30"/>
    </location>
</feature>
<dbReference type="AlphaFoldDB" id="A0A4R6X9R3"/>
<feature type="domain" description="DUF1468" evidence="2">
    <location>
        <begin position="14"/>
        <end position="149"/>
    </location>
</feature>
<dbReference type="OrthoDB" id="8907787at2"/>
<dbReference type="Proteomes" id="UP000295729">
    <property type="component" value="Unassembled WGS sequence"/>
</dbReference>
<dbReference type="EMBL" id="SNZA01000002">
    <property type="protein sequence ID" value="TDR13817.1"/>
    <property type="molecule type" value="Genomic_DNA"/>
</dbReference>
<evidence type="ECO:0000259" key="2">
    <source>
        <dbReference type="Pfam" id="PF07331"/>
    </source>
</evidence>
<name>A0A4R6X9R3_9GAMM</name>
<keyword evidence="1" id="KW-0812">Transmembrane</keyword>
<evidence type="ECO:0000313" key="3">
    <source>
        <dbReference type="EMBL" id="TDR13817.1"/>
    </source>
</evidence>
<dbReference type="Pfam" id="PF07331">
    <property type="entry name" value="TctB"/>
    <property type="match status" value="1"/>
</dbReference>
<evidence type="ECO:0000313" key="4">
    <source>
        <dbReference type="Proteomes" id="UP000295729"/>
    </source>
</evidence>
<keyword evidence="1" id="KW-0472">Membrane</keyword>
<sequence>MSRLPSRYPGERLFSFLLVIFSIFLLWRSYLISGFSELSSPGAVPIGASAMMVLASCIAFTQSLKTPLNQEARFFYHCFPPVVGFVMALVLVYAVVLEQLGFIATSIIFLWVALKVLSQRSALWSLGLALLSLVLIYVVFRLIFQIVLPEGIIPERAILAAISRFFGGE</sequence>
<reference evidence="3 4" key="1">
    <citation type="submission" date="2019-03" db="EMBL/GenBank/DDBJ databases">
        <title>Genomic Encyclopedia of Type Strains, Phase IV (KMG-IV): sequencing the most valuable type-strain genomes for metagenomic binning, comparative biology and taxonomic classification.</title>
        <authorList>
            <person name="Goeker M."/>
        </authorList>
    </citation>
    <scope>NUCLEOTIDE SEQUENCE [LARGE SCALE GENOMIC DNA]</scope>
    <source>
        <strain evidence="3 4">DSM 5604</strain>
    </source>
</reference>
<protein>
    <submittedName>
        <fullName evidence="3">Tripartite tricarboxylate transporter TctB family protein</fullName>
    </submittedName>
</protein>
<evidence type="ECO:0000256" key="1">
    <source>
        <dbReference type="SAM" id="Phobius"/>
    </source>
</evidence>
<feature type="transmembrane region" description="Helical" evidence="1">
    <location>
        <begin position="42"/>
        <end position="62"/>
    </location>
</feature>
<accession>A0A4R6X9R3</accession>
<keyword evidence="1" id="KW-1133">Transmembrane helix</keyword>
<comment type="caution">
    <text evidence="3">The sequence shown here is derived from an EMBL/GenBank/DDBJ whole genome shotgun (WGS) entry which is preliminary data.</text>
</comment>